<dbReference type="Pfam" id="PF12733">
    <property type="entry name" value="Cadherin-like"/>
    <property type="match status" value="3"/>
</dbReference>
<keyword evidence="1" id="KW-0732">Signal</keyword>
<feature type="domain" description="Cadherin-like beta-sandwich-like" evidence="2">
    <location>
        <begin position="479"/>
        <end position="558"/>
    </location>
</feature>
<comment type="caution">
    <text evidence="3">The sequence shown here is derived from an EMBL/GenBank/DDBJ whole genome shotgun (WGS) entry which is preliminary data.</text>
</comment>
<accession>A0A5M8NZP8</accession>
<evidence type="ECO:0000259" key="2">
    <source>
        <dbReference type="Pfam" id="PF12733"/>
    </source>
</evidence>
<feature type="domain" description="Cadherin-like beta-sandwich-like" evidence="2">
    <location>
        <begin position="573"/>
        <end position="650"/>
    </location>
</feature>
<dbReference type="Proteomes" id="UP000324575">
    <property type="component" value="Unassembled WGS sequence"/>
</dbReference>
<protein>
    <recommendedName>
        <fullName evidence="2">Cadherin-like beta-sandwich-like domain-containing protein</fullName>
    </recommendedName>
</protein>
<evidence type="ECO:0000313" key="4">
    <source>
        <dbReference type="Proteomes" id="UP000324575"/>
    </source>
</evidence>
<reference evidence="3 4" key="1">
    <citation type="submission" date="2019-03" db="EMBL/GenBank/DDBJ databases">
        <title>Single cell metagenomics reveals metabolic interactions within the superorganism composed of flagellate Streblomastix strix and complex community of Bacteroidetes bacteria on its surface.</title>
        <authorList>
            <person name="Treitli S.C."/>
            <person name="Kolisko M."/>
            <person name="Husnik F."/>
            <person name="Keeling P."/>
            <person name="Hampl V."/>
        </authorList>
    </citation>
    <scope>NUCLEOTIDE SEQUENCE [LARGE SCALE GENOMIC DNA]</scope>
    <source>
        <strain evidence="3">St1</strain>
    </source>
</reference>
<evidence type="ECO:0000256" key="1">
    <source>
        <dbReference type="SAM" id="SignalP"/>
    </source>
</evidence>
<evidence type="ECO:0000313" key="3">
    <source>
        <dbReference type="EMBL" id="KAA6301622.1"/>
    </source>
</evidence>
<name>A0A5M8NZP8_9BACT</name>
<feature type="chain" id="PRO_5024311194" description="Cadherin-like beta-sandwich-like domain-containing protein" evidence="1">
    <location>
        <begin position="21"/>
        <end position="723"/>
    </location>
</feature>
<sequence length="723" mass="76812">MKKLFTSICVALLLATSVFGEETDERILVVKPVNSTRMDTPTDWGGLSATAANDSRFELSKVDGYENLYKCILPLKQYCKTNKWKGAYGEAYNPDSPNEGWSNIHQFVVVYRDAYGDQENKDNPNAIAAAQSFTLESDDVTVTFYAIVQTDGRIRSYCDTQASVFGISNNTAGGITLPPAIGKTSTSGAIYIDGNGKLEITTSAHLLRPDGQTGNNKYAIYDRGRHAFTVDFLSLVYSVTKVPDALRTPKIQIGTQAAVAAPAEETSLGVFTADKPLSFIGSFETASATATVFNVTKVEASLYYQILAESETEGEEVKVPLTTLSQGTQVAATWKSEAINVSEGLADGNYTLKFRYETNTLGDLLVDDNDGEGYTLTFSVYNNLKLNSLTVSEGELTPDFDPEVKVYTVEVGKEIAAIVINAAAEDGLIVNGDTDEQTLDYGSNVFTITVHPDGVEEALVTYTLTVNRAKSTDATLGELSVSEGTLAPEFDPEVLEYTVEVANTVSSIDITAVAADGNAKGITGTGTKTLTGGANVFLIVVTAQDEVTTRTYQITVNKPLSSDASLSALTILPAVVLTPAFDPATLSYTATVGNAVSIVAITATPSDAAATAVTGAGIKPLTVGENTLHIEVTAEDGTTVQTYTLTISRELATAIIQPGAGLKISSDNGQIQATFAGTAQVKLYAVTGQLLNQATANGYYIYPASKGVYILSIHNKSYKLVIN</sequence>
<proteinExistence type="predicted"/>
<organism evidence="3 4">
    <name type="scientific">Candidatus Ordinivivax streblomastigis</name>
    <dbReference type="NCBI Taxonomy" id="2540710"/>
    <lineage>
        <taxon>Bacteria</taxon>
        <taxon>Pseudomonadati</taxon>
        <taxon>Bacteroidota</taxon>
        <taxon>Bacteroidia</taxon>
        <taxon>Bacteroidales</taxon>
        <taxon>Candidatus Ordinivivax</taxon>
    </lineage>
</organism>
<feature type="domain" description="Cadherin-like beta-sandwich-like" evidence="2">
    <location>
        <begin position="386"/>
        <end position="468"/>
    </location>
</feature>
<feature type="signal peptide" evidence="1">
    <location>
        <begin position="1"/>
        <end position="20"/>
    </location>
</feature>
<dbReference type="InterPro" id="IPR025883">
    <property type="entry name" value="Cadherin-like_domain"/>
</dbReference>
<dbReference type="EMBL" id="SNRX01000016">
    <property type="protein sequence ID" value="KAA6301622.1"/>
    <property type="molecule type" value="Genomic_DNA"/>
</dbReference>
<dbReference type="AlphaFoldDB" id="A0A5M8NZP8"/>
<gene>
    <name evidence="3" type="ORF">EZS26_002228</name>
</gene>